<evidence type="ECO:0000256" key="1">
    <source>
        <dbReference type="SAM" id="Phobius"/>
    </source>
</evidence>
<keyword evidence="1" id="KW-0472">Membrane</keyword>
<feature type="transmembrane region" description="Helical" evidence="1">
    <location>
        <begin position="58"/>
        <end position="74"/>
    </location>
</feature>
<dbReference type="RefSeq" id="WP_010581207.1">
    <property type="nucleotide sequence ID" value="NZ_AHYZ01000169.1"/>
</dbReference>
<dbReference type="STRING" id="1133569.FD21_GL001210"/>
<organism evidence="2 3">
    <name type="scientific">Liquorilactobacillus vini DSM 20605</name>
    <dbReference type="NCBI Taxonomy" id="1133569"/>
    <lineage>
        <taxon>Bacteria</taxon>
        <taxon>Bacillati</taxon>
        <taxon>Bacillota</taxon>
        <taxon>Bacilli</taxon>
        <taxon>Lactobacillales</taxon>
        <taxon>Lactobacillaceae</taxon>
        <taxon>Liquorilactobacillus</taxon>
    </lineage>
</organism>
<comment type="caution">
    <text evidence="2">The sequence shown here is derived from an EMBL/GenBank/DDBJ whole genome shotgun (WGS) entry which is preliminary data.</text>
</comment>
<name>A0A0R2CL12_9LACO</name>
<protein>
    <submittedName>
        <fullName evidence="2">ABC transporter, permease</fullName>
    </submittedName>
</protein>
<keyword evidence="1" id="KW-1133">Transmembrane helix</keyword>
<feature type="transmembrane region" description="Helical" evidence="1">
    <location>
        <begin position="180"/>
        <end position="200"/>
    </location>
</feature>
<gene>
    <name evidence="2" type="ORF">FD21_GL001210</name>
</gene>
<feature type="transmembrane region" description="Helical" evidence="1">
    <location>
        <begin position="234"/>
        <end position="252"/>
    </location>
</feature>
<keyword evidence="1" id="KW-0812">Transmembrane</keyword>
<evidence type="ECO:0000313" key="3">
    <source>
        <dbReference type="Proteomes" id="UP000051576"/>
    </source>
</evidence>
<feature type="transmembrane region" description="Helical" evidence="1">
    <location>
        <begin position="20"/>
        <end position="38"/>
    </location>
</feature>
<keyword evidence="3" id="KW-1185">Reference proteome</keyword>
<accession>A0A0R2CL12</accession>
<dbReference type="PATRIC" id="fig|1133569.4.peg.1342"/>
<dbReference type="EMBL" id="AYYX01000033">
    <property type="protein sequence ID" value="KRM88483.1"/>
    <property type="molecule type" value="Genomic_DNA"/>
</dbReference>
<dbReference type="OrthoDB" id="2249484at2"/>
<dbReference type="Proteomes" id="UP000051576">
    <property type="component" value="Unassembled WGS sequence"/>
</dbReference>
<proteinExistence type="predicted"/>
<reference evidence="2 3" key="1">
    <citation type="journal article" date="2015" name="Genome Announc.">
        <title>Expanding the biotechnology potential of lactobacilli through comparative genomics of 213 strains and associated genera.</title>
        <authorList>
            <person name="Sun Z."/>
            <person name="Harris H.M."/>
            <person name="McCann A."/>
            <person name="Guo C."/>
            <person name="Argimon S."/>
            <person name="Zhang W."/>
            <person name="Yang X."/>
            <person name="Jeffery I.B."/>
            <person name="Cooney J.C."/>
            <person name="Kagawa T.F."/>
            <person name="Liu W."/>
            <person name="Song Y."/>
            <person name="Salvetti E."/>
            <person name="Wrobel A."/>
            <person name="Rasinkangas P."/>
            <person name="Parkhill J."/>
            <person name="Rea M.C."/>
            <person name="O'Sullivan O."/>
            <person name="Ritari J."/>
            <person name="Douillard F.P."/>
            <person name="Paul Ross R."/>
            <person name="Yang R."/>
            <person name="Briner A.E."/>
            <person name="Felis G.E."/>
            <person name="de Vos W.M."/>
            <person name="Barrangou R."/>
            <person name="Klaenhammer T.R."/>
            <person name="Caufield P.W."/>
            <person name="Cui Y."/>
            <person name="Zhang H."/>
            <person name="O'Toole P.W."/>
        </authorList>
    </citation>
    <scope>NUCLEOTIDE SEQUENCE [LARGE SCALE GENOMIC DNA]</scope>
    <source>
        <strain evidence="2 3">DSM 20605</strain>
    </source>
</reference>
<feature type="transmembrane region" description="Helical" evidence="1">
    <location>
        <begin position="143"/>
        <end position="168"/>
    </location>
</feature>
<feature type="transmembrane region" description="Helical" evidence="1">
    <location>
        <begin position="95"/>
        <end position="112"/>
    </location>
</feature>
<dbReference type="eggNOG" id="ENOG502ZHCF">
    <property type="taxonomic scope" value="Bacteria"/>
</dbReference>
<evidence type="ECO:0000313" key="2">
    <source>
        <dbReference type="EMBL" id="KRM88483.1"/>
    </source>
</evidence>
<dbReference type="AlphaFoldDB" id="A0A0R2CL12"/>
<sequence length="260" mass="29072">MSERQKGVITYLFRNTLRQMGYVFAWALFGILLIPLLIEALTTNQSINFAGELRNFSLGPVLLIILAIISMRNYDDFQFMIQNGVSRKIFWQSKMVVLSIAALITQLFGYLYRCLISNFLGSDGWQQASLYMTAYGKFAGSAIINQILAIIFSLLFAIALVLGMDLIGSIFSLFPKKQKYLIGVALLTIGVVGLTVLSNWSAQHQNQALAIVSLFSGYSRQRAIHAALNPTMPFIELIGVIIVSLLGTRLTFKHFQIRND</sequence>